<dbReference type="AlphaFoldDB" id="U2LEP2"/>
<dbReference type="PANTHER" id="PTHR43732">
    <property type="entry name" value="RIBOSE 5-PHOSPHATE ISOMERASE-RELATED"/>
    <property type="match status" value="1"/>
</dbReference>
<evidence type="ECO:0000256" key="1">
    <source>
        <dbReference type="ARBA" id="ARBA00008754"/>
    </source>
</evidence>
<feature type="binding site" evidence="4">
    <location>
        <position position="129"/>
    </location>
    <ligand>
        <name>D-ribulose 5-phosphate</name>
        <dbReference type="ChEBI" id="CHEBI:58121"/>
    </ligand>
</feature>
<evidence type="ECO:0000256" key="4">
    <source>
        <dbReference type="PIRSR" id="PIRSR005384-2"/>
    </source>
</evidence>
<dbReference type="eggNOG" id="COG0698">
    <property type="taxonomic scope" value="Bacteria"/>
</dbReference>
<feature type="binding site" evidence="4">
    <location>
        <position position="152"/>
    </location>
    <ligand>
        <name>D-ribulose 5-phosphate</name>
        <dbReference type="ChEBI" id="CHEBI:58121"/>
    </ligand>
</feature>
<feature type="binding site" evidence="4">
    <location>
        <position position="119"/>
    </location>
    <ligand>
        <name>D-ribulose 5-phosphate</name>
        <dbReference type="ChEBI" id="CHEBI:58121"/>
    </ligand>
</feature>
<accession>U2LEP2</accession>
<evidence type="ECO:0000256" key="3">
    <source>
        <dbReference type="PIRSR" id="PIRSR005384-1"/>
    </source>
</evidence>
<evidence type="ECO:0000256" key="2">
    <source>
        <dbReference type="ARBA" id="ARBA00023235"/>
    </source>
</evidence>
<dbReference type="SUPFAM" id="SSF89623">
    <property type="entry name" value="Ribose/Galactose isomerase RpiB/AlsB"/>
    <property type="match status" value="1"/>
</dbReference>
<gene>
    <name evidence="5" type="ORF">RUMCAL_03207</name>
</gene>
<feature type="active site" description="Proton acceptor" evidence="3">
    <location>
        <position position="85"/>
    </location>
</feature>
<feature type="active site" description="Proton donor" evidence="3">
    <location>
        <position position="118"/>
    </location>
</feature>
<dbReference type="InterPro" id="IPR051812">
    <property type="entry name" value="SPI_LacAB/RpiB"/>
</dbReference>
<feature type="binding site" evidence="4">
    <location>
        <position position="156"/>
    </location>
    <ligand>
        <name>D-ribulose 5-phosphate</name>
        <dbReference type="ChEBI" id="CHEBI:58121"/>
    </ligand>
</feature>
<dbReference type="GO" id="GO:0005975">
    <property type="term" value="P:carbohydrate metabolic process"/>
    <property type="evidence" value="ECO:0007669"/>
    <property type="project" value="InterPro"/>
</dbReference>
<dbReference type="EMBL" id="AWVF01000424">
    <property type="protein sequence ID" value="ERJ87934.1"/>
    <property type="molecule type" value="Genomic_DNA"/>
</dbReference>
<dbReference type="Gene3D" id="3.40.1400.10">
    <property type="entry name" value="Sugar-phosphate isomerase, RpiB/LacA/LacB"/>
    <property type="match status" value="1"/>
</dbReference>
<protein>
    <submittedName>
        <fullName evidence="5">Ribose-5-phosphate isomerase B</fullName>
    </submittedName>
</protein>
<sequence length="167" mass="18294">MHGNAVFVECCHISEQRSQKNMKIWIGCDHAGYERKQEVIALLKERQLEVEDCGCDGERADYPVIAKAVGAAVASHSGDMGILICGTGIGMSIAANKIRGVRAALCADAFSTKYTRLHNDANVMCMGARTLGSGLALELVEIFLDTPFEGGRHEKRVHMITELEQEW</sequence>
<keyword evidence="6" id="KW-1185">Reference proteome</keyword>
<feature type="binding site" evidence="4">
    <location>
        <begin position="29"/>
        <end position="30"/>
    </location>
    <ligand>
        <name>D-ribulose 5-phosphate</name>
        <dbReference type="ChEBI" id="CHEBI:58121"/>
    </ligand>
</feature>
<reference evidence="5 6" key="1">
    <citation type="submission" date="2013-07" db="EMBL/GenBank/DDBJ databases">
        <authorList>
            <person name="Weinstock G."/>
            <person name="Sodergren E."/>
            <person name="Wylie T."/>
            <person name="Fulton L."/>
            <person name="Fulton R."/>
            <person name="Fronick C."/>
            <person name="O'Laughlin M."/>
            <person name="Godfrey J."/>
            <person name="Miner T."/>
            <person name="Herter B."/>
            <person name="Appelbaum E."/>
            <person name="Cordes M."/>
            <person name="Lek S."/>
            <person name="Wollam A."/>
            <person name="Pepin K.H."/>
            <person name="Palsikar V.B."/>
            <person name="Mitreva M."/>
            <person name="Wilson R.K."/>
        </authorList>
    </citation>
    <scope>NUCLEOTIDE SEQUENCE [LARGE SCALE GENOMIC DNA]</scope>
    <source>
        <strain evidence="5 6">ATCC 27760</strain>
    </source>
</reference>
<dbReference type="InterPro" id="IPR036569">
    <property type="entry name" value="RpiB_LacA_LacB_sf"/>
</dbReference>
<dbReference type="STRING" id="411473.RUMCAL_03207"/>
<dbReference type="InterPro" id="IPR003500">
    <property type="entry name" value="RpiB_LacA_LacB"/>
</dbReference>
<dbReference type="NCBIfam" id="TIGR00689">
    <property type="entry name" value="rpiB_lacA_lacB"/>
    <property type="match status" value="1"/>
</dbReference>
<dbReference type="InterPro" id="IPR004785">
    <property type="entry name" value="RpiB"/>
</dbReference>
<evidence type="ECO:0000313" key="5">
    <source>
        <dbReference type="EMBL" id="ERJ87934.1"/>
    </source>
</evidence>
<dbReference type="Pfam" id="PF02502">
    <property type="entry name" value="LacAB_rpiB"/>
    <property type="match status" value="1"/>
</dbReference>
<proteinExistence type="inferred from homology"/>
<comment type="caution">
    <text evidence="5">The sequence shown here is derived from an EMBL/GenBank/DDBJ whole genome shotgun (WGS) entry which is preliminary data.</text>
</comment>
<dbReference type="NCBIfam" id="TIGR01120">
    <property type="entry name" value="rpiB"/>
    <property type="match status" value="1"/>
</dbReference>
<feature type="binding site" evidence="4">
    <location>
        <begin position="86"/>
        <end position="90"/>
    </location>
    <ligand>
        <name>D-ribulose 5-phosphate</name>
        <dbReference type="ChEBI" id="CHEBI:58121"/>
    </ligand>
</feature>
<dbReference type="PATRIC" id="fig|411473.3.peg.2684"/>
<comment type="similarity">
    <text evidence="1">Belongs to the LacAB/RpiB family.</text>
</comment>
<keyword evidence="2 5" id="KW-0413">Isomerase</keyword>
<dbReference type="Proteomes" id="UP000016662">
    <property type="component" value="Unassembled WGS sequence"/>
</dbReference>
<dbReference type="GO" id="GO:0016861">
    <property type="term" value="F:intramolecular oxidoreductase activity, interconverting aldoses and ketoses"/>
    <property type="evidence" value="ECO:0007669"/>
    <property type="project" value="UniProtKB-ARBA"/>
</dbReference>
<dbReference type="NCBIfam" id="NF004051">
    <property type="entry name" value="PRK05571.1"/>
    <property type="match status" value="1"/>
</dbReference>
<organism evidence="5 6">
    <name type="scientific">Ruminococcus callidus ATCC 27760</name>
    <dbReference type="NCBI Taxonomy" id="411473"/>
    <lineage>
        <taxon>Bacteria</taxon>
        <taxon>Bacillati</taxon>
        <taxon>Bacillota</taxon>
        <taxon>Clostridia</taxon>
        <taxon>Eubacteriales</taxon>
        <taxon>Oscillospiraceae</taxon>
        <taxon>Ruminococcus</taxon>
    </lineage>
</organism>
<dbReference type="PIRSF" id="PIRSF005384">
    <property type="entry name" value="RpiB_LacA_B"/>
    <property type="match status" value="1"/>
</dbReference>
<dbReference type="PANTHER" id="PTHR43732:SF1">
    <property type="entry name" value="RIBOSE 5-PHOSPHATE ISOMERASE"/>
    <property type="match status" value="1"/>
</dbReference>
<evidence type="ECO:0000313" key="6">
    <source>
        <dbReference type="Proteomes" id="UP000016662"/>
    </source>
</evidence>
<dbReference type="HOGENOM" id="CLU_091396_4_1_9"/>
<name>U2LEP2_9FIRM</name>